<dbReference type="WBParaSite" id="nRc.2.0.1.t15498-RA">
    <property type="protein sequence ID" value="nRc.2.0.1.t15498-RA"/>
    <property type="gene ID" value="nRc.2.0.1.g15498"/>
</dbReference>
<sequence>MQMTMEVHDKGQPKAKPQGLNAAAKKEADHPLAVHTFPRILMDGEELLLLKELGNLETTSTTAMEVEQKSCISLNPKRGKRKVNNRLMQSPQGQKEMMMRNSHLDLLLAENSKSKTGSHWVVDCESNKPPGDSANVDSLTSDSIFAINLVIFYDKSKYILFKELNPAKNKNKVL</sequence>
<feature type="region of interest" description="Disordered" evidence="1">
    <location>
        <begin position="1"/>
        <end position="27"/>
    </location>
</feature>
<organism evidence="2 3">
    <name type="scientific">Romanomermis culicivorax</name>
    <name type="common">Nematode worm</name>
    <dbReference type="NCBI Taxonomy" id="13658"/>
    <lineage>
        <taxon>Eukaryota</taxon>
        <taxon>Metazoa</taxon>
        <taxon>Ecdysozoa</taxon>
        <taxon>Nematoda</taxon>
        <taxon>Enoplea</taxon>
        <taxon>Dorylaimia</taxon>
        <taxon>Mermithida</taxon>
        <taxon>Mermithoidea</taxon>
        <taxon>Mermithidae</taxon>
        <taxon>Romanomermis</taxon>
    </lineage>
</organism>
<reference evidence="3" key="1">
    <citation type="submission" date="2022-11" db="UniProtKB">
        <authorList>
            <consortium name="WormBaseParasite"/>
        </authorList>
    </citation>
    <scope>IDENTIFICATION</scope>
</reference>
<keyword evidence="2" id="KW-1185">Reference proteome</keyword>
<dbReference type="Proteomes" id="UP000887565">
    <property type="component" value="Unplaced"/>
</dbReference>
<protein>
    <submittedName>
        <fullName evidence="3">Uncharacterized protein</fullName>
    </submittedName>
</protein>
<dbReference type="AlphaFoldDB" id="A0A915IMU3"/>
<feature type="compositionally biased region" description="Basic and acidic residues" evidence="1">
    <location>
        <begin position="1"/>
        <end position="12"/>
    </location>
</feature>
<evidence type="ECO:0000256" key="1">
    <source>
        <dbReference type="SAM" id="MobiDB-lite"/>
    </source>
</evidence>
<accession>A0A915IMU3</accession>
<evidence type="ECO:0000313" key="3">
    <source>
        <dbReference type="WBParaSite" id="nRc.2.0.1.t15498-RA"/>
    </source>
</evidence>
<evidence type="ECO:0000313" key="2">
    <source>
        <dbReference type="Proteomes" id="UP000887565"/>
    </source>
</evidence>
<proteinExistence type="predicted"/>
<name>A0A915IMU3_ROMCU</name>